<dbReference type="GO" id="GO:0085020">
    <property type="term" value="P:protein K6-linked ubiquitination"/>
    <property type="evidence" value="ECO:0007669"/>
    <property type="project" value="TreeGrafter"/>
</dbReference>
<dbReference type="InterPro" id="IPR002110">
    <property type="entry name" value="Ankyrin_rpt"/>
</dbReference>
<dbReference type="EMBL" id="JADGJD010000046">
    <property type="protein sequence ID" value="KAJ3056096.1"/>
    <property type="molecule type" value="Genomic_DNA"/>
</dbReference>
<evidence type="ECO:0000256" key="3">
    <source>
        <dbReference type="PROSITE-ProRule" id="PRU00023"/>
    </source>
</evidence>
<dbReference type="SUPFAM" id="SSF48403">
    <property type="entry name" value="Ankyrin repeat"/>
    <property type="match status" value="1"/>
</dbReference>
<evidence type="ECO:0000313" key="6">
    <source>
        <dbReference type="Proteomes" id="UP001212841"/>
    </source>
</evidence>
<dbReference type="Gene3D" id="1.25.40.20">
    <property type="entry name" value="Ankyrin repeat-containing domain"/>
    <property type="match status" value="1"/>
</dbReference>
<feature type="region of interest" description="Disordered" evidence="4">
    <location>
        <begin position="161"/>
        <end position="257"/>
    </location>
</feature>
<keyword evidence="6" id="KW-1185">Reference proteome</keyword>
<organism evidence="5 6">
    <name type="scientific">Rhizophlyctis rosea</name>
    <dbReference type="NCBI Taxonomy" id="64517"/>
    <lineage>
        <taxon>Eukaryota</taxon>
        <taxon>Fungi</taxon>
        <taxon>Fungi incertae sedis</taxon>
        <taxon>Chytridiomycota</taxon>
        <taxon>Chytridiomycota incertae sedis</taxon>
        <taxon>Chytridiomycetes</taxon>
        <taxon>Rhizophlyctidales</taxon>
        <taxon>Rhizophlyctidaceae</taxon>
        <taxon>Rhizophlyctis</taxon>
    </lineage>
</organism>
<dbReference type="AlphaFoldDB" id="A0AAD5X8I6"/>
<evidence type="ECO:0000256" key="1">
    <source>
        <dbReference type="ARBA" id="ARBA00022737"/>
    </source>
</evidence>
<evidence type="ECO:0000256" key="4">
    <source>
        <dbReference type="SAM" id="MobiDB-lite"/>
    </source>
</evidence>
<sequence length="257" mass="27270">MPALEIPGIATTNIWLAASDNKIDILKHFLDHGGPGGQPLDPNIKDQNGYSPLHAAASWSRVELIRLLIQEYGADPNITDTEGDTPLHVVETAECARLLVELGADPNKRNDDGQLPIETADEEEQHEVVEYLKSKHALPYHSVDAILTVLVLTALTPNYNPAHHHSDSEEFVHMEGDDDDSEEGEGEDDEDDDGDDDDDGDGTSGPTITFSVEQLQEMVQNGTLESVLSNAAAAGASGAGGATSGEGASGRRGSRGG</sequence>
<dbReference type="SMART" id="SM00248">
    <property type="entry name" value="ANK"/>
    <property type="match status" value="3"/>
</dbReference>
<dbReference type="PANTHER" id="PTHR24171">
    <property type="entry name" value="ANKYRIN REPEAT DOMAIN-CONTAINING PROTEIN 39-RELATED"/>
    <property type="match status" value="1"/>
</dbReference>
<dbReference type="PROSITE" id="PS50088">
    <property type="entry name" value="ANK_REPEAT"/>
    <property type="match status" value="1"/>
</dbReference>
<dbReference type="InterPro" id="IPR036770">
    <property type="entry name" value="Ankyrin_rpt-contain_sf"/>
</dbReference>
<dbReference type="Proteomes" id="UP001212841">
    <property type="component" value="Unassembled WGS sequence"/>
</dbReference>
<gene>
    <name evidence="5" type="ORF">HK097_008132</name>
</gene>
<name>A0AAD5X8I6_9FUNG</name>
<comment type="caution">
    <text evidence="5">The sequence shown here is derived from an EMBL/GenBank/DDBJ whole genome shotgun (WGS) entry which is preliminary data.</text>
</comment>
<dbReference type="Pfam" id="PF13857">
    <property type="entry name" value="Ank_5"/>
    <property type="match status" value="1"/>
</dbReference>
<feature type="compositionally biased region" description="Gly residues" evidence="4">
    <location>
        <begin position="237"/>
        <end position="251"/>
    </location>
</feature>
<dbReference type="PRINTS" id="PR01415">
    <property type="entry name" value="ANKYRIN"/>
</dbReference>
<accession>A0AAD5X8I6</accession>
<feature type="repeat" description="ANK" evidence="3">
    <location>
        <begin position="48"/>
        <end position="81"/>
    </location>
</feature>
<keyword evidence="2 3" id="KW-0040">ANK repeat</keyword>
<feature type="compositionally biased region" description="Polar residues" evidence="4">
    <location>
        <begin position="204"/>
        <end position="229"/>
    </location>
</feature>
<evidence type="ECO:0000313" key="5">
    <source>
        <dbReference type="EMBL" id="KAJ3056096.1"/>
    </source>
</evidence>
<proteinExistence type="predicted"/>
<dbReference type="PANTHER" id="PTHR24171:SF8">
    <property type="entry name" value="BRCA1-ASSOCIATED RING DOMAIN PROTEIN 1"/>
    <property type="match status" value="1"/>
</dbReference>
<feature type="compositionally biased region" description="Acidic residues" evidence="4">
    <location>
        <begin position="176"/>
        <end position="201"/>
    </location>
</feature>
<protein>
    <submittedName>
        <fullName evidence="5">Uncharacterized protein</fullName>
    </submittedName>
</protein>
<feature type="compositionally biased region" description="Basic and acidic residues" evidence="4">
    <location>
        <begin position="164"/>
        <end position="175"/>
    </location>
</feature>
<keyword evidence="1" id="KW-0677">Repeat</keyword>
<reference evidence="5" key="1">
    <citation type="submission" date="2020-05" db="EMBL/GenBank/DDBJ databases">
        <title>Phylogenomic resolution of chytrid fungi.</title>
        <authorList>
            <person name="Stajich J.E."/>
            <person name="Amses K."/>
            <person name="Simmons R."/>
            <person name="Seto K."/>
            <person name="Myers J."/>
            <person name="Bonds A."/>
            <person name="Quandt C.A."/>
            <person name="Barry K."/>
            <person name="Liu P."/>
            <person name="Grigoriev I."/>
            <person name="Longcore J.E."/>
            <person name="James T.Y."/>
        </authorList>
    </citation>
    <scope>NUCLEOTIDE SEQUENCE</scope>
    <source>
        <strain evidence="5">JEL0318</strain>
    </source>
</reference>
<dbReference type="GO" id="GO:0004842">
    <property type="term" value="F:ubiquitin-protein transferase activity"/>
    <property type="evidence" value="ECO:0007669"/>
    <property type="project" value="TreeGrafter"/>
</dbReference>
<evidence type="ECO:0000256" key="2">
    <source>
        <dbReference type="ARBA" id="ARBA00023043"/>
    </source>
</evidence>
<dbReference type="PROSITE" id="PS50297">
    <property type="entry name" value="ANK_REP_REGION"/>
    <property type="match status" value="1"/>
</dbReference>